<gene>
    <name evidence="2" type="ORF">ThimaDRAFT_1506</name>
</gene>
<feature type="transmembrane region" description="Helical" evidence="1">
    <location>
        <begin position="285"/>
        <end position="310"/>
    </location>
</feature>
<keyword evidence="1" id="KW-0472">Membrane</keyword>
<dbReference type="RefSeq" id="WP_007192383.1">
    <property type="nucleotide sequence ID" value="NZ_AFWV01000004.1"/>
</dbReference>
<feature type="transmembrane region" description="Helical" evidence="1">
    <location>
        <begin position="452"/>
        <end position="470"/>
    </location>
</feature>
<protein>
    <recommendedName>
        <fullName evidence="4">Glycosyltransferase RgtA/B/C/D-like domain-containing protein</fullName>
    </recommendedName>
</protein>
<evidence type="ECO:0000256" key="1">
    <source>
        <dbReference type="SAM" id="Phobius"/>
    </source>
</evidence>
<evidence type="ECO:0000313" key="3">
    <source>
        <dbReference type="Proteomes" id="UP000005459"/>
    </source>
</evidence>
<evidence type="ECO:0008006" key="4">
    <source>
        <dbReference type="Google" id="ProtNLM"/>
    </source>
</evidence>
<dbReference type="AlphaFoldDB" id="F9U9A4"/>
<feature type="transmembrane region" description="Helical" evidence="1">
    <location>
        <begin position="101"/>
        <end position="125"/>
    </location>
</feature>
<keyword evidence="3" id="KW-1185">Reference proteome</keyword>
<keyword evidence="1" id="KW-1133">Transmembrane helix</keyword>
<keyword evidence="1" id="KW-0812">Transmembrane</keyword>
<feature type="transmembrane region" description="Helical" evidence="1">
    <location>
        <begin position="416"/>
        <end position="440"/>
    </location>
</feature>
<feature type="transmembrane region" description="Helical" evidence="1">
    <location>
        <begin position="256"/>
        <end position="273"/>
    </location>
</feature>
<accession>F9U9A4</accession>
<feature type="transmembrane region" description="Helical" evidence="1">
    <location>
        <begin position="61"/>
        <end position="80"/>
    </location>
</feature>
<evidence type="ECO:0000313" key="2">
    <source>
        <dbReference type="EMBL" id="EGV19362.1"/>
    </source>
</evidence>
<name>F9U9A4_9GAMM</name>
<feature type="transmembrane region" description="Helical" evidence="1">
    <location>
        <begin position="201"/>
        <end position="218"/>
    </location>
</feature>
<reference evidence="2 3" key="1">
    <citation type="submission" date="2011-06" db="EMBL/GenBank/DDBJ databases">
        <title>The draft genome of Thiocapsa marina 5811.</title>
        <authorList>
            <consortium name="US DOE Joint Genome Institute (JGI-PGF)"/>
            <person name="Lucas S."/>
            <person name="Han J."/>
            <person name="Cheng J.-F."/>
            <person name="Goodwin L."/>
            <person name="Pitluck S."/>
            <person name="Peters L."/>
            <person name="Land M.L."/>
            <person name="Hauser L."/>
            <person name="Vogl K."/>
            <person name="Liu Z."/>
            <person name="Imhoff J."/>
            <person name="Thiel V."/>
            <person name="Frigaard N.-U."/>
            <person name="Bryant D."/>
            <person name="Woyke T.J."/>
        </authorList>
    </citation>
    <scope>NUCLEOTIDE SEQUENCE [LARGE SCALE GENOMIC DNA]</scope>
    <source>
        <strain evidence="2 3">5811</strain>
    </source>
</reference>
<feature type="transmembrane region" description="Helical" evidence="1">
    <location>
        <begin position="176"/>
        <end position="194"/>
    </location>
</feature>
<dbReference type="eggNOG" id="ENOG502ZAAZ">
    <property type="taxonomic scope" value="Bacteria"/>
</dbReference>
<feature type="transmembrane region" description="Helical" evidence="1">
    <location>
        <begin position="224"/>
        <end position="244"/>
    </location>
</feature>
<dbReference type="Proteomes" id="UP000005459">
    <property type="component" value="Unassembled WGS sequence"/>
</dbReference>
<feature type="transmembrane region" description="Helical" evidence="1">
    <location>
        <begin position="385"/>
        <end position="404"/>
    </location>
</feature>
<feature type="transmembrane region" description="Helical" evidence="1">
    <location>
        <begin position="317"/>
        <end position="341"/>
    </location>
</feature>
<organism evidence="2 3">
    <name type="scientific">Thiocapsa marina 5811</name>
    <dbReference type="NCBI Taxonomy" id="768671"/>
    <lineage>
        <taxon>Bacteria</taxon>
        <taxon>Pseudomonadati</taxon>
        <taxon>Pseudomonadota</taxon>
        <taxon>Gammaproteobacteria</taxon>
        <taxon>Chromatiales</taxon>
        <taxon>Chromatiaceae</taxon>
        <taxon>Thiocapsa</taxon>
    </lineage>
</organism>
<feature type="transmembrane region" description="Helical" evidence="1">
    <location>
        <begin position="36"/>
        <end position="55"/>
    </location>
</feature>
<dbReference type="EMBL" id="AFWV01000004">
    <property type="protein sequence ID" value="EGV19362.1"/>
    <property type="molecule type" value="Genomic_DNA"/>
</dbReference>
<proteinExistence type="predicted"/>
<dbReference type="PATRIC" id="fig|768671.3.peg.1604"/>
<sequence length="493" mass="55435">MSSWTVAIALVLPLIAGAAWLRSLWPEPTPGRWPVILGYGYLLGWVGVTLLLRLFDLFGLPLAPVPIMVFLVLLTAFAIHRISRQPRNDAAIDHRRESPAFPIWQSVLTGAILLWLGLRFMGLALEVWWQPLFPWDAWTTWTLRARVWADLSELVPFISPGAWLIDTTGRAYTIEAWHYPPTVSLIAAWPVLAFGTWNEPLANLPWLGCFLALGLGFFGQARRWGAPPLTAMVLVWLLMSLPLLNTHIALAGYADLWLATALGFAFMSFLLWMRDGDLRDGVWWVLLVVACMLIKVEGLAWAMLFVAAWLGAKLRGVWLPAVLLVVTGLGIALWMSGGIVFEIPWVGQVSLRPDRIELPHIGRFDLAPAEASEPVLRHLFIYDNWHLLFYLLALTLGWGTAHAMRRPTDPAFRAGLAWVVASLLGFYILFFWTDAALWAIQATSTNRIVLHFAPAFVFWTMTVWMLRLTAVEQDKSVFHRTKPVESSTGSEIT</sequence>
<feature type="transmembrane region" description="Helical" evidence="1">
    <location>
        <begin position="6"/>
        <end position="24"/>
    </location>
</feature>